<evidence type="ECO:0000256" key="2">
    <source>
        <dbReference type="SAM" id="Phobius"/>
    </source>
</evidence>
<protein>
    <submittedName>
        <fullName evidence="3">Integral membrane protein</fullName>
    </submittedName>
</protein>
<feature type="compositionally biased region" description="Basic and acidic residues" evidence="1">
    <location>
        <begin position="505"/>
        <end position="517"/>
    </location>
</feature>
<evidence type="ECO:0000256" key="1">
    <source>
        <dbReference type="SAM" id="MobiDB-lite"/>
    </source>
</evidence>
<comment type="caution">
    <text evidence="3">The sequence shown here is derived from an EMBL/GenBank/DDBJ whole genome shotgun (WGS) entry which is preliminary data.</text>
</comment>
<feature type="transmembrane region" description="Helical" evidence="2">
    <location>
        <begin position="31"/>
        <end position="59"/>
    </location>
</feature>
<keyword evidence="4" id="KW-1185">Reference proteome</keyword>
<feature type="region of interest" description="Disordered" evidence="1">
    <location>
        <begin position="470"/>
        <end position="568"/>
    </location>
</feature>
<dbReference type="Proteomes" id="UP000027443">
    <property type="component" value="Unassembled WGS sequence"/>
</dbReference>
<sequence length="568" mass="56853">MTGVTRMTDDSLSPAARLQALADRLRDRSPALAGCLFGGAVAAGLGLGAYAVVVMALWIGSPYPDSGPGGATGTAVSLWLLGHGVGLTRADTLTGVPAPLGLTPLLLALLPFWLVRRAARDAAEPETPQAPEIPARTVVWGVTGGYTAVGALAALYATGGELRPTLREAAWHLPLLALAAALTGLRSVRGRGADAPSPAGPDGGSGGVRAALAGRRGATACRAGLAAALTLAGGGAVLVGVSLTLHRDPARASYLMLTDVWSGRLAVLLLALALLPNAVIWGAAYALGTGFQVGTGTLVTPLAATSGPALPPFPLLAAVPPDGSGTPLTWACAAIPVVAGITAGWFTGRAAAPDRSSGTDAEGAPPPWSAPVTAATAALAALVAGLVCAVAARAAGGPLGTGRLAELGPVWWAAGGAALAWTLLLGVPTALALRAWRLRTRKPREAGSGGGRWAGAGLFGIAMTGTGLAVPGAADGGTDPEARPGADADTDIEEEAAEPDDDPERVDPLDWWERVSRPDPVAALGGSFGTPYDLYDQLPAHGSEDWRALPAEEQAPPGERPAGREPDA</sequence>
<feature type="transmembrane region" description="Helical" evidence="2">
    <location>
        <begin position="298"/>
        <end position="316"/>
    </location>
</feature>
<keyword evidence="2" id="KW-0472">Membrane</keyword>
<dbReference type="Pfam" id="PF19877">
    <property type="entry name" value="DUF6350"/>
    <property type="match status" value="1"/>
</dbReference>
<feature type="transmembrane region" description="Helical" evidence="2">
    <location>
        <begin position="368"/>
        <end position="392"/>
    </location>
</feature>
<feature type="transmembrane region" description="Helical" evidence="2">
    <location>
        <begin position="169"/>
        <end position="188"/>
    </location>
</feature>
<reference evidence="3 4" key="1">
    <citation type="submission" date="2014-03" db="EMBL/GenBank/DDBJ databases">
        <title>Genome Sequence of Streptomyces wadayamensis A23 strain, an endophytic actinobacteria from Citrus reticulata.</title>
        <authorList>
            <person name="de Oliveira L.G."/>
            <person name="Tormet G.D."/>
            <person name="Marcon J."/>
            <person name="Samborsky M."/>
            <person name="Araujo W.L."/>
            <person name="de Azevedo J.L."/>
        </authorList>
    </citation>
    <scope>NUCLEOTIDE SEQUENCE [LARGE SCALE GENOMIC DNA]</scope>
    <source>
        <strain evidence="3 4">A23</strain>
    </source>
</reference>
<feature type="transmembrane region" description="Helical" evidence="2">
    <location>
        <begin position="328"/>
        <end position="347"/>
    </location>
</feature>
<feature type="transmembrane region" description="Helical" evidence="2">
    <location>
        <begin position="265"/>
        <end position="286"/>
    </location>
</feature>
<feature type="transmembrane region" description="Helical" evidence="2">
    <location>
        <begin position="412"/>
        <end position="433"/>
    </location>
</feature>
<name>A0ABR4S7G1_9ACTN</name>
<keyword evidence="2" id="KW-0812">Transmembrane</keyword>
<feature type="transmembrane region" description="Helical" evidence="2">
    <location>
        <begin position="96"/>
        <end position="116"/>
    </location>
</feature>
<feature type="transmembrane region" description="Helical" evidence="2">
    <location>
        <begin position="137"/>
        <end position="157"/>
    </location>
</feature>
<accession>A0ABR4S7G1</accession>
<dbReference type="EMBL" id="JHDU01000027">
    <property type="protein sequence ID" value="KDR61524.1"/>
    <property type="molecule type" value="Genomic_DNA"/>
</dbReference>
<evidence type="ECO:0000313" key="3">
    <source>
        <dbReference type="EMBL" id="KDR61524.1"/>
    </source>
</evidence>
<gene>
    <name evidence="3" type="ORF">DC60_13840</name>
</gene>
<dbReference type="InterPro" id="IPR045931">
    <property type="entry name" value="DUF6350"/>
</dbReference>
<organism evidence="3 4">
    <name type="scientific">Streptomyces wadayamensis</name>
    <dbReference type="NCBI Taxonomy" id="141454"/>
    <lineage>
        <taxon>Bacteria</taxon>
        <taxon>Bacillati</taxon>
        <taxon>Actinomycetota</taxon>
        <taxon>Actinomycetes</taxon>
        <taxon>Kitasatosporales</taxon>
        <taxon>Streptomycetaceae</taxon>
        <taxon>Streptomyces</taxon>
    </lineage>
</organism>
<keyword evidence="2" id="KW-1133">Transmembrane helix</keyword>
<feature type="compositionally biased region" description="Acidic residues" evidence="1">
    <location>
        <begin position="488"/>
        <end position="504"/>
    </location>
</feature>
<proteinExistence type="predicted"/>
<feature type="transmembrane region" description="Helical" evidence="2">
    <location>
        <begin position="225"/>
        <end position="245"/>
    </location>
</feature>
<evidence type="ECO:0000313" key="4">
    <source>
        <dbReference type="Proteomes" id="UP000027443"/>
    </source>
</evidence>